<evidence type="ECO:0000313" key="5">
    <source>
        <dbReference type="Proteomes" id="UP000246352"/>
    </source>
</evidence>
<accession>A0A317PRA5</accession>
<feature type="active site" evidence="1">
    <location>
        <position position="201"/>
    </location>
</feature>
<comment type="caution">
    <text evidence="4">The sequence shown here is derived from an EMBL/GenBank/DDBJ whole genome shotgun (WGS) entry which is preliminary data.</text>
</comment>
<dbReference type="Gene3D" id="1.10.3290.10">
    <property type="entry name" value="Fido-like domain"/>
    <property type="match status" value="1"/>
</dbReference>
<dbReference type="PANTHER" id="PTHR13504">
    <property type="entry name" value="FIDO DOMAIN-CONTAINING PROTEIN DDB_G0283145"/>
    <property type="match status" value="1"/>
</dbReference>
<keyword evidence="2" id="KW-0547">Nucleotide-binding</keyword>
<dbReference type="InterPro" id="IPR040198">
    <property type="entry name" value="Fido_containing"/>
</dbReference>
<dbReference type="InterPro" id="IPR025230">
    <property type="entry name" value="DUF4172"/>
</dbReference>
<dbReference type="InterPro" id="IPR003812">
    <property type="entry name" value="Fido"/>
</dbReference>
<organism evidence="4 5">
    <name type="scientific">Hoeflea marina</name>
    <dbReference type="NCBI Taxonomy" id="274592"/>
    <lineage>
        <taxon>Bacteria</taxon>
        <taxon>Pseudomonadati</taxon>
        <taxon>Pseudomonadota</taxon>
        <taxon>Alphaproteobacteria</taxon>
        <taxon>Hyphomicrobiales</taxon>
        <taxon>Rhizobiaceae</taxon>
        <taxon>Hoeflea</taxon>
    </lineage>
</organism>
<evidence type="ECO:0000259" key="3">
    <source>
        <dbReference type="PROSITE" id="PS51459"/>
    </source>
</evidence>
<feature type="binding site" evidence="2">
    <location>
        <begin position="205"/>
        <end position="212"/>
    </location>
    <ligand>
        <name>ATP</name>
        <dbReference type="ChEBI" id="CHEBI:30616"/>
    </ligand>
</feature>
<dbReference type="Pfam" id="PF02661">
    <property type="entry name" value="Fic"/>
    <property type="match status" value="1"/>
</dbReference>
<gene>
    <name evidence="4" type="ORF">DFR52_102758</name>
</gene>
<dbReference type="GO" id="GO:0005524">
    <property type="term" value="F:ATP binding"/>
    <property type="evidence" value="ECO:0007669"/>
    <property type="project" value="UniProtKB-KW"/>
</dbReference>
<keyword evidence="2" id="KW-0067">ATP-binding</keyword>
<dbReference type="RefSeq" id="WP_110031811.1">
    <property type="nucleotide sequence ID" value="NZ_QGTR01000002.1"/>
</dbReference>
<dbReference type="Proteomes" id="UP000246352">
    <property type="component" value="Unassembled WGS sequence"/>
</dbReference>
<dbReference type="PROSITE" id="PS51459">
    <property type="entry name" value="FIDO"/>
    <property type="match status" value="1"/>
</dbReference>
<name>A0A317PRA5_9HYPH</name>
<evidence type="ECO:0000256" key="2">
    <source>
        <dbReference type="PIRSR" id="PIRSR640198-2"/>
    </source>
</evidence>
<keyword evidence="5" id="KW-1185">Reference proteome</keyword>
<dbReference type="InterPro" id="IPR036388">
    <property type="entry name" value="WH-like_DNA-bd_sf"/>
</dbReference>
<dbReference type="PANTHER" id="PTHR13504:SF33">
    <property type="entry name" value="FIC FAMILY PROTEIN"/>
    <property type="match status" value="1"/>
</dbReference>
<dbReference type="Gene3D" id="1.10.10.10">
    <property type="entry name" value="Winged helix-like DNA-binding domain superfamily/Winged helix DNA-binding domain"/>
    <property type="match status" value="1"/>
</dbReference>
<dbReference type="AlphaFoldDB" id="A0A317PRA5"/>
<dbReference type="EMBL" id="QGTR01000002">
    <property type="protein sequence ID" value="PWW02090.1"/>
    <property type="molecule type" value="Genomic_DNA"/>
</dbReference>
<dbReference type="Pfam" id="PF13776">
    <property type="entry name" value="DUF4172"/>
    <property type="match status" value="1"/>
</dbReference>
<dbReference type="InterPro" id="IPR036597">
    <property type="entry name" value="Fido-like_dom_sf"/>
</dbReference>
<reference evidence="4 5" key="1">
    <citation type="submission" date="2018-05" db="EMBL/GenBank/DDBJ databases">
        <title>Genomic Encyclopedia of Type Strains, Phase IV (KMG-IV): sequencing the most valuable type-strain genomes for metagenomic binning, comparative biology and taxonomic classification.</title>
        <authorList>
            <person name="Goeker M."/>
        </authorList>
    </citation>
    <scope>NUCLEOTIDE SEQUENCE [LARGE SCALE GENOMIC DNA]</scope>
    <source>
        <strain evidence="4 5">DSM 16791</strain>
    </source>
</reference>
<proteinExistence type="predicted"/>
<dbReference type="OrthoDB" id="9813719at2"/>
<protein>
    <submittedName>
        <fullName evidence="4">Fic family protein</fullName>
    </submittedName>
</protein>
<feature type="binding site" evidence="2">
    <location>
        <begin position="242"/>
        <end position="243"/>
    </location>
    <ligand>
        <name>ATP</name>
        <dbReference type="ChEBI" id="CHEBI:30616"/>
    </ligand>
</feature>
<dbReference type="SUPFAM" id="SSF140931">
    <property type="entry name" value="Fic-like"/>
    <property type="match status" value="1"/>
</dbReference>
<feature type="domain" description="Fido" evidence="3">
    <location>
        <begin position="113"/>
        <end position="264"/>
    </location>
</feature>
<evidence type="ECO:0000313" key="4">
    <source>
        <dbReference type="EMBL" id="PWW02090.1"/>
    </source>
</evidence>
<sequence length="367" mass="40990">MPWNWQHPDWPQFTHDSAALAPLEAQFQRQSGIVVGALKHVSDSQKDDLIVELISTEAVKTSEIEGEILNRQSVQASIKRNFGLGAPFRKATPAEQGIAEMMTSLYKTFDDPLSDLALFQWHEMVTSGRTDLGDIGRYRTHDEPMQIVSGADYDARIHFEAPPSRQVKAEMARFLDWFNGSGALPPVTRAGIAHLYFESIHPFLDGNGRIGRAIAEKALSQSLGHPTLLALSHTIQADRKAYYLNLQQYTKAPEITVWLVYFAKTILKAQDYSLSLIEHLIAKTKLYVRLRGQLNERQEKAIARMFREGPDGFKGGLSAEKYIAITGTSRPTATRDLADLVLKGALTRTGERRHARYWLGGLTDSGG</sequence>
<evidence type="ECO:0000256" key="1">
    <source>
        <dbReference type="PIRSR" id="PIRSR640198-1"/>
    </source>
</evidence>